<sequence>MEGILHVNQFIDNHKELFELLTKEVNWDSQMAARKTASFGKAYNYSQIAYPYQAFLPELEKIIEKLVPVIGFKPNNCLINYYLDGKSKMGYHSDQIDILEPQTGIAIVSLGETRTLKFRNIADPEEYISYDLPSGSLIYMTQEIQQQWQHAIPKSDTENGRISLTFREMK</sequence>
<evidence type="ECO:0000259" key="1">
    <source>
        <dbReference type="PROSITE" id="PS51471"/>
    </source>
</evidence>
<dbReference type="Pfam" id="PF13532">
    <property type="entry name" value="2OG-FeII_Oxy_2"/>
    <property type="match status" value="1"/>
</dbReference>
<keyword evidence="2" id="KW-0560">Oxidoreductase</keyword>
<dbReference type="PROSITE" id="PS51471">
    <property type="entry name" value="FE2OG_OXY"/>
    <property type="match status" value="1"/>
</dbReference>
<evidence type="ECO:0000313" key="2">
    <source>
        <dbReference type="EMBL" id="MFD2522645.1"/>
    </source>
</evidence>
<keyword evidence="3" id="KW-1185">Reference proteome</keyword>
<dbReference type="Gene3D" id="2.60.120.590">
    <property type="entry name" value="Alpha-ketoglutarate-dependent dioxygenase AlkB-like"/>
    <property type="match status" value="1"/>
</dbReference>
<name>A0ABW5JAR6_9BACT</name>
<protein>
    <submittedName>
        <fullName evidence="2">Alpha-ketoglutarate-dependent dioxygenase AlkB</fullName>
    </submittedName>
</protein>
<dbReference type="InterPro" id="IPR005123">
    <property type="entry name" value="Oxoglu/Fe-dep_dioxygenase_dom"/>
</dbReference>
<accession>A0ABW5JAR6</accession>
<feature type="domain" description="Fe2OG dioxygenase" evidence="1">
    <location>
        <begin position="73"/>
        <end position="170"/>
    </location>
</feature>
<dbReference type="InterPro" id="IPR032854">
    <property type="entry name" value="ALKBH3"/>
</dbReference>
<dbReference type="GO" id="GO:0051213">
    <property type="term" value="F:dioxygenase activity"/>
    <property type="evidence" value="ECO:0007669"/>
    <property type="project" value="UniProtKB-KW"/>
</dbReference>
<organism evidence="2 3">
    <name type="scientific">Emticicia soli</name>
    <dbReference type="NCBI Taxonomy" id="2027878"/>
    <lineage>
        <taxon>Bacteria</taxon>
        <taxon>Pseudomonadati</taxon>
        <taxon>Bacteroidota</taxon>
        <taxon>Cytophagia</taxon>
        <taxon>Cytophagales</taxon>
        <taxon>Leadbetterellaceae</taxon>
        <taxon>Emticicia</taxon>
    </lineage>
</organism>
<dbReference type="InterPro" id="IPR037151">
    <property type="entry name" value="AlkB-like_sf"/>
</dbReference>
<gene>
    <name evidence="2" type="ORF">ACFSR2_17235</name>
</gene>
<dbReference type="InterPro" id="IPR027450">
    <property type="entry name" value="AlkB-like"/>
</dbReference>
<dbReference type="SUPFAM" id="SSF51197">
    <property type="entry name" value="Clavaminate synthase-like"/>
    <property type="match status" value="1"/>
</dbReference>
<keyword evidence="2" id="KW-0223">Dioxygenase</keyword>
<evidence type="ECO:0000313" key="3">
    <source>
        <dbReference type="Proteomes" id="UP001597510"/>
    </source>
</evidence>
<dbReference type="RefSeq" id="WP_340237670.1">
    <property type="nucleotide sequence ID" value="NZ_JBBEWC010000008.1"/>
</dbReference>
<dbReference type="PANTHER" id="PTHR31212:SF4">
    <property type="entry name" value="ALPHA-KETOGLUTARATE-DEPENDENT DIOXYGENASE ALKB HOMOLOG 3"/>
    <property type="match status" value="1"/>
</dbReference>
<dbReference type="Proteomes" id="UP001597510">
    <property type="component" value="Unassembled WGS sequence"/>
</dbReference>
<dbReference type="PANTHER" id="PTHR31212">
    <property type="entry name" value="ALPHA-KETOGLUTARATE-DEPENDENT DIOXYGENASE ALKB HOMOLOG 3"/>
    <property type="match status" value="1"/>
</dbReference>
<reference evidence="3" key="1">
    <citation type="journal article" date="2019" name="Int. J. Syst. Evol. Microbiol.">
        <title>The Global Catalogue of Microorganisms (GCM) 10K type strain sequencing project: providing services to taxonomists for standard genome sequencing and annotation.</title>
        <authorList>
            <consortium name="The Broad Institute Genomics Platform"/>
            <consortium name="The Broad Institute Genome Sequencing Center for Infectious Disease"/>
            <person name="Wu L."/>
            <person name="Ma J."/>
        </authorList>
    </citation>
    <scope>NUCLEOTIDE SEQUENCE [LARGE SCALE GENOMIC DNA]</scope>
    <source>
        <strain evidence="3">KCTC 52344</strain>
    </source>
</reference>
<proteinExistence type="predicted"/>
<comment type="caution">
    <text evidence="2">The sequence shown here is derived from an EMBL/GenBank/DDBJ whole genome shotgun (WGS) entry which is preliminary data.</text>
</comment>
<dbReference type="EMBL" id="JBHULC010000021">
    <property type="protein sequence ID" value="MFD2522645.1"/>
    <property type="molecule type" value="Genomic_DNA"/>
</dbReference>